<proteinExistence type="predicted"/>
<dbReference type="Proteomes" id="UP000637628">
    <property type="component" value="Unassembled WGS sequence"/>
</dbReference>
<protein>
    <submittedName>
        <fullName evidence="1">Uncharacterized protein</fullName>
    </submittedName>
</protein>
<comment type="caution">
    <text evidence="1">The sequence shown here is derived from an EMBL/GenBank/DDBJ whole genome shotgun (WGS) entry which is preliminary data.</text>
</comment>
<name>A0ABQ3Z0S3_9ACTN</name>
<keyword evidence="2" id="KW-1185">Reference proteome</keyword>
<sequence length="128" mass="14097">MLLPAAHIRPIRLVGLATDGVSNGARVHHPQPVDRTCVRRWLRVLGVGGTRSEREESLARTAYVAAARRFVAALGAVVATGVPLGPRGSSRELPAWTRPDVDVMLELQAALTELIDTRRSYDRGRRRR</sequence>
<reference evidence="1 2" key="1">
    <citation type="submission" date="2021-01" db="EMBL/GenBank/DDBJ databases">
        <title>Whole genome shotgun sequence of Actinoplanes durhamensis NBRC 14914.</title>
        <authorList>
            <person name="Komaki H."/>
            <person name="Tamura T."/>
        </authorList>
    </citation>
    <scope>NUCLEOTIDE SEQUENCE [LARGE SCALE GENOMIC DNA]</scope>
    <source>
        <strain evidence="1 2">NBRC 14914</strain>
    </source>
</reference>
<dbReference type="EMBL" id="BOML01000038">
    <property type="protein sequence ID" value="GIE03435.1"/>
    <property type="molecule type" value="Genomic_DNA"/>
</dbReference>
<accession>A0ABQ3Z0S3</accession>
<gene>
    <name evidence="1" type="ORF">Adu01nite_47850</name>
</gene>
<organism evidence="1 2">
    <name type="scientific">Paractinoplanes durhamensis</name>
    <dbReference type="NCBI Taxonomy" id="113563"/>
    <lineage>
        <taxon>Bacteria</taxon>
        <taxon>Bacillati</taxon>
        <taxon>Actinomycetota</taxon>
        <taxon>Actinomycetes</taxon>
        <taxon>Micromonosporales</taxon>
        <taxon>Micromonosporaceae</taxon>
        <taxon>Paractinoplanes</taxon>
    </lineage>
</organism>
<evidence type="ECO:0000313" key="2">
    <source>
        <dbReference type="Proteomes" id="UP000637628"/>
    </source>
</evidence>
<evidence type="ECO:0000313" key="1">
    <source>
        <dbReference type="EMBL" id="GIE03435.1"/>
    </source>
</evidence>